<dbReference type="Pfam" id="PF12697">
    <property type="entry name" value="Abhydrolase_6"/>
    <property type="match status" value="1"/>
</dbReference>
<sequence length="427" mass="46709">MNALRRATRLALLPRSSPAVVPRSRASNALLSRRLASSKNTPKPASEGVHVPREKVTKEMLISEFKEIVKLIVGGTVAIVGLATTSGYVIEKTKQWNPMPAPGMLLDIPDGDGSTVTVHVQKKGTGPLTVVFDGGVGETSFDWEKVMEQVSQFATVVSIDRPGLGFSTPGALPRTSVQIANEYAQVLQKLNVLDQVILVGHGAGGYNMRQLAEDIENPNLAVNYTVEGLVLVDALQENLREELERVSPAVKSALKTMDDNGKTVLALSRFGIIRMINSIQRDKFVKRYSPIALPFIEYFLPSPAHRQGALWENQGIPLTEERLRNEPRASGFEFPCVVLSHGKPDMFDGMKADANIDLDTIVALERKWQAAQQRLVDEVSVLPSVHIVVPDVGHNIQHEEPDEITRVVRALVNEAQDKGSGEGLKSL</sequence>
<dbReference type="Proteomes" id="UP000019132">
    <property type="component" value="Unassembled WGS sequence"/>
</dbReference>
<dbReference type="EMBL" id="GL376606">
    <property type="status" value="NOT_ANNOTATED_CDS"/>
    <property type="molecule type" value="Genomic_DNA"/>
</dbReference>
<dbReference type="STRING" id="431595.K3X1E2"/>
<name>K3X1E2_GLOUD</name>
<dbReference type="Gene3D" id="3.40.50.1820">
    <property type="entry name" value="alpha/beta hydrolase"/>
    <property type="match status" value="1"/>
</dbReference>
<reference evidence="4" key="1">
    <citation type="journal article" date="2010" name="Genome Biol.">
        <title>Genome sequence of the necrotrophic plant pathogen Pythium ultimum reveals original pathogenicity mechanisms and effector repertoire.</title>
        <authorList>
            <person name="Levesque C.A."/>
            <person name="Brouwer H."/>
            <person name="Cano L."/>
            <person name="Hamilton J.P."/>
            <person name="Holt C."/>
            <person name="Huitema E."/>
            <person name="Raffaele S."/>
            <person name="Robideau G.P."/>
            <person name="Thines M."/>
            <person name="Win J."/>
            <person name="Zerillo M.M."/>
            <person name="Beakes G.W."/>
            <person name="Boore J.L."/>
            <person name="Busam D."/>
            <person name="Dumas B."/>
            <person name="Ferriera S."/>
            <person name="Fuerstenberg S.I."/>
            <person name="Gachon C.M."/>
            <person name="Gaulin E."/>
            <person name="Govers F."/>
            <person name="Grenville-Briggs L."/>
            <person name="Horner N."/>
            <person name="Hostetler J."/>
            <person name="Jiang R.H."/>
            <person name="Johnson J."/>
            <person name="Krajaejun T."/>
            <person name="Lin H."/>
            <person name="Meijer H.J."/>
            <person name="Moore B."/>
            <person name="Morris P."/>
            <person name="Phuntmart V."/>
            <person name="Puiu D."/>
            <person name="Shetty J."/>
            <person name="Stajich J.E."/>
            <person name="Tripathy S."/>
            <person name="Wawra S."/>
            <person name="van West P."/>
            <person name="Whitty B.R."/>
            <person name="Coutinho P.M."/>
            <person name="Henrissat B."/>
            <person name="Martin F."/>
            <person name="Thomas P.D."/>
            <person name="Tyler B.M."/>
            <person name="De Vries R.P."/>
            <person name="Kamoun S."/>
            <person name="Yandell M."/>
            <person name="Tisserat N."/>
            <person name="Buell C.R."/>
        </authorList>
    </citation>
    <scope>NUCLEOTIDE SEQUENCE</scope>
    <source>
        <strain evidence="4">DAOM:BR144</strain>
    </source>
</reference>
<evidence type="ECO:0000259" key="2">
    <source>
        <dbReference type="Pfam" id="PF12697"/>
    </source>
</evidence>
<dbReference type="AlphaFoldDB" id="K3X1E2"/>
<dbReference type="SUPFAM" id="SSF53474">
    <property type="entry name" value="alpha/beta-Hydrolases"/>
    <property type="match status" value="1"/>
</dbReference>
<keyword evidence="4" id="KW-1185">Reference proteome</keyword>
<feature type="domain" description="AB hydrolase-1" evidence="2">
    <location>
        <begin position="135"/>
        <end position="404"/>
    </location>
</feature>
<organism evidence="3 4">
    <name type="scientific">Globisporangium ultimum (strain ATCC 200006 / CBS 805.95 / DAOM BR144)</name>
    <name type="common">Pythium ultimum</name>
    <dbReference type="NCBI Taxonomy" id="431595"/>
    <lineage>
        <taxon>Eukaryota</taxon>
        <taxon>Sar</taxon>
        <taxon>Stramenopiles</taxon>
        <taxon>Oomycota</taxon>
        <taxon>Peronosporomycetes</taxon>
        <taxon>Pythiales</taxon>
        <taxon>Pythiaceae</taxon>
        <taxon>Globisporangium</taxon>
    </lineage>
</organism>
<accession>K3X1E2</accession>
<dbReference type="VEuPathDB" id="FungiDB:PYU1_G011017"/>
<keyword evidence="1" id="KW-1133">Transmembrane helix</keyword>
<dbReference type="InterPro" id="IPR050266">
    <property type="entry name" value="AB_hydrolase_sf"/>
</dbReference>
<dbReference type="GO" id="GO:0047372">
    <property type="term" value="F:monoacylglycerol lipase activity"/>
    <property type="evidence" value="ECO:0007669"/>
    <property type="project" value="TreeGrafter"/>
</dbReference>
<dbReference type="InParanoid" id="K3X1E2"/>
<proteinExistence type="predicted"/>
<dbReference type="GO" id="GO:0046464">
    <property type="term" value="P:acylglycerol catabolic process"/>
    <property type="evidence" value="ECO:0007669"/>
    <property type="project" value="TreeGrafter"/>
</dbReference>
<dbReference type="OMA" id="PRTSTQI"/>
<dbReference type="EnsemblProtists" id="PYU1_T011041">
    <property type="protein sequence ID" value="PYU1_T011041"/>
    <property type="gene ID" value="PYU1_G011017"/>
</dbReference>
<dbReference type="PANTHER" id="PTHR43798">
    <property type="entry name" value="MONOACYLGLYCEROL LIPASE"/>
    <property type="match status" value="1"/>
</dbReference>
<dbReference type="InterPro" id="IPR000073">
    <property type="entry name" value="AB_hydrolase_1"/>
</dbReference>
<keyword evidence="1" id="KW-0812">Transmembrane</keyword>
<dbReference type="GO" id="GO:0016020">
    <property type="term" value="C:membrane"/>
    <property type="evidence" value="ECO:0007669"/>
    <property type="project" value="TreeGrafter"/>
</dbReference>
<dbReference type="eggNOG" id="ENOG502QWGE">
    <property type="taxonomic scope" value="Eukaryota"/>
</dbReference>
<dbReference type="PANTHER" id="PTHR43798:SF5">
    <property type="entry name" value="MONOACYLGLYCEROL LIPASE ABHD6"/>
    <property type="match status" value="1"/>
</dbReference>
<evidence type="ECO:0000256" key="1">
    <source>
        <dbReference type="SAM" id="Phobius"/>
    </source>
</evidence>
<evidence type="ECO:0000313" key="3">
    <source>
        <dbReference type="EnsemblProtists" id="PYU1_T011041"/>
    </source>
</evidence>
<feature type="transmembrane region" description="Helical" evidence="1">
    <location>
        <begin position="68"/>
        <end position="90"/>
    </location>
</feature>
<reference evidence="3" key="3">
    <citation type="submission" date="2015-02" db="UniProtKB">
        <authorList>
            <consortium name="EnsemblProtists"/>
        </authorList>
    </citation>
    <scope>IDENTIFICATION</scope>
    <source>
        <strain evidence="3">DAOM BR144</strain>
    </source>
</reference>
<dbReference type="InterPro" id="IPR029058">
    <property type="entry name" value="AB_hydrolase_fold"/>
</dbReference>
<dbReference type="HOGENOM" id="CLU_658018_0_0_1"/>
<reference evidence="4" key="2">
    <citation type="submission" date="2010-04" db="EMBL/GenBank/DDBJ databases">
        <authorList>
            <person name="Buell R."/>
            <person name="Hamilton J."/>
            <person name="Hostetler J."/>
        </authorList>
    </citation>
    <scope>NUCLEOTIDE SEQUENCE [LARGE SCALE GENOMIC DNA]</scope>
    <source>
        <strain evidence="4">DAOM:BR144</strain>
    </source>
</reference>
<evidence type="ECO:0000313" key="4">
    <source>
        <dbReference type="Proteomes" id="UP000019132"/>
    </source>
</evidence>
<keyword evidence="1" id="KW-0472">Membrane</keyword>
<protein>
    <recommendedName>
        <fullName evidence="2">AB hydrolase-1 domain-containing protein</fullName>
    </recommendedName>
</protein>